<feature type="transmembrane region" description="Helical" evidence="6">
    <location>
        <begin position="7"/>
        <end position="28"/>
    </location>
</feature>
<evidence type="ECO:0000256" key="1">
    <source>
        <dbReference type="ARBA" id="ARBA00004141"/>
    </source>
</evidence>
<proteinExistence type="inferred from homology"/>
<feature type="transmembrane region" description="Helical" evidence="6">
    <location>
        <begin position="72"/>
        <end position="92"/>
    </location>
</feature>
<accession>F2IAA4</accession>
<sequence length="132" mass="14449" precursor="true">MMEKKWIVSGLVIIILAIILGAFGAHGLKNVTSDEDILAAFDTATKYQFFQGLGFLIIPFIATRFSISAKAIFWLMIFGTVFFSGSIYGLTYSKIHTGGSLSKVFGPITPIGGLLMILGWTLLLIQVIRSRN</sequence>
<dbReference type="PANTHER" id="PTHR43461">
    <property type="entry name" value="TRANSMEMBRANE PROTEIN 256"/>
    <property type="match status" value="1"/>
</dbReference>
<protein>
    <recommendedName>
        <fullName evidence="9">DUF423 domain-containing protein</fullName>
    </recommendedName>
</protein>
<keyword evidence="8" id="KW-1185">Reference proteome</keyword>
<dbReference type="GO" id="GO:0005886">
    <property type="term" value="C:plasma membrane"/>
    <property type="evidence" value="ECO:0007669"/>
    <property type="project" value="TreeGrafter"/>
</dbReference>
<dbReference type="HOGENOM" id="CLU_096548_0_2_10"/>
<comment type="similarity">
    <text evidence="2">Belongs to the UPF0382 family.</text>
</comment>
<dbReference type="eggNOG" id="COG2363">
    <property type="taxonomic scope" value="Bacteria"/>
</dbReference>
<dbReference type="AlphaFoldDB" id="F2IAA4"/>
<feature type="transmembrane region" description="Helical" evidence="6">
    <location>
        <begin position="104"/>
        <end position="125"/>
    </location>
</feature>
<dbReference type="KEGG" id="fte:Fluta_0029"/>
<dbReference type="InterPro" id="IPR006696">
    <property type="entry name" value="DUF423"/>
</dbReference>
<organism evidence="7 8">
    <name type="scientific">Fluviicola taffensis (strain DSM 16823 / NCIMB 13979 / RW262)</name>
    <dbReference type="NCBI Taxonomy" id="755732"/>
    <lineage>
        <taxon>Bacteria</taxon>
        <taxon>Pseudomonadati</taxon>
        <taxon>Bacteroidota</taxon>
        <taxon>Flavobacteriia</taxon>
        <taxon>Flavobacteriales</taxon>
        <taxon>Crocinitomicaceae</taxon>
        <taxon>Fluviicola</taxon>
    </lineage>
</organism>
<keyword evidence="4 6" id="KW-1133">Transmembrane helix</keyword>
<reference evidence="8" key="2">
    <citation type="submission" date="2011-02" db="EMBL/GenBank/DDBJ databases">
        <title>The complete genome of Fluviicola taffensis DSM 16823.</title>
        <authorList>
            <consortium name="US DOE Joint Genome Institute (JGI-PGF)"/>
            <person name="Lucas S."/>
            <person name="Copeland A."/>
            <person name="Lapidus A."/>
            <person name="Bruce D."/>
            <person name="Goodwin L."/>
            <person name="Pitluck S."/>
            <person name="Kyrpides N."/>
            <person name="Mavromatis K."/>
            <person name="Ivanova N."/>
            <person name="Mikhailova N."/>
            <person name="Pagani I."/>
            <person name="Chertkov O."/>
            <person name="Detter J.C."/>
            <person name="Han C."/>
            <person name="Tapia R."/>
            <person name="Land M."/>
            <person name="Hauser L."/>
            <person name="Markowitz V."/>
            <person name="Cheng J.-F."/>
            <person name="Hugenholtz P."/>
            <person name="Woyke T."/>
            <person name="Wu D."/>
            <person name="Tindall B."/>
            <person name="Pomrenke H.G."/>
            <person name="Brambilla E."/>
            <person name="Klenk H.-P."/>
            <person name="Eisen J.A."/>
        </authorList>
    </citation>
    <scope>NUCLEOTIDE SEQUENCE [LARGE SCALE GENOMIC DNA]</scope>
    <source>
        <strain evidence="8">DSM 16823 / RW262 / RW262</strain>
    </source>
</reference>
<evidence type="ECO:0000256" key="2">
    <source>
        <dbReference type="ARBA" id="ARBA00009694"/>
    </source>
</evidence>
<evidence type="ECO:0000313" key="7">
    <source>
        <dbReference type="EMBL" id="AEA42039.1"/>
    </source>
</evidence>
<evidence type="ECO:0000256" key="6">
    <source>
        <dbReference type="SAM" id="Phobius"/>
    </source>
</evidence>
<gene>
    <name evidence="7" type="ordered locus">Fluta_0029</name>
</gene>
<evidence type="ECO:0000256" key="5">
    <source>
        <dbReference type="ARBA" id="ARBA00023136"/>
    </source>
</evidence>
<evidence type="ECO:0000313" key="8">
    <source>
        <dbReference type="Proteomes" id="UP000007463"/>
    </source>
</evidence>
<dbReference type="STRING" id="755732.Fluta_0029"/>
<evidence type="ECO:0000256" key="3">
    <source>
        <dbReference type="ARBA" id="ARBA00022692"/>
    </source>
</evidence>
<evidence type="ECO:0000256" key="4">
    <source>
        <dbReference type="ARBA" id="ARBA00022989"/>
    </source>
</evidence>
<evidence type="ECO:0008006" key="9">
    <source>
        <dbReference type="Google" id="ProtNLM"/>
    </source>
</evidence>
<reference evidence="7 8" key="1">
    <citation type="journal article" date="2011" name="Stand. Genomic Sci.">
        <title>Complete genome sequence of the gliding freshwater bacterium Fluviicola taffensis type strain (RW262).</title>
        <authorList>
            <person name="Woyke T."/>
            <person name="Chertkov O."/>
            <person name="Lapidus A."/>
            <person name="Nolan M."/>
            <person name="Lucas S."/>
            <person name="Del Rio T.G."/>
            <person name="Tice H."/>
            <person name="Cheng J.F."/>
            <person name="Tapia R."/>
            <person name="Han C."/>
            <person name="Goodwin L."/>
            <person name="Pitluck S."/>
            <person name="Liolios K."/>
            <person name="Pagani I."/>
            <person name="Ivanova N."/>
            <person name="Huntemann M."/>
            <person name="Mavromatis K."/>
            <person name="Mikhailova N."/>
            <person name="Pati A."/>
            <person name="Chen A."/>
            <person name="Palaniappan K."/>
            <person name="Land M."/>
            <person name="Hauser L."/>
            <person name="Brambilla E.M."/>
            <person name="Rohde M."/>
            <person name="Mwirichia R."/>
            <person name="Sikorski J."/>
            <person name="Tindall B.J."/>
            <person name="Goker M."/>
            <person name="Bristow J."/>
            <person name="Eisen J.A."/>
            <person name="Markowitz V."/>
            <person name="Hugenholtz P."/>
            <person name="Klenk H.P."/>
            <person name="Kyrpides N.C."/>
        </authorList>
    </citation>
    <scope>NUCLEOTIDE SEQUENCE [LARGE SCALE GENOMIC DNA]</scope>
    <source>
        <strain evidence="8">DSM 16823 / RW262 / RW262</strain>
    </source>
</reference>
<feature type="transmembrane region" description="Helical" evidence="6">
    <location>
        <begin position="48"/>
        <end position="65"/>
    </location>
</feature>
<dbReference type="RefSeq" id="WP_013684813.1">
    <property type="nucleotide sequence ID" value="NC_015321.1"/>
</dbReference>
<dbReference type="Pfam" id="PF04241">
    <property type="entry name" value="DUF423"/>
    <property type="match status" value="1"/>
</dbReference>
<keyword evidence="5 6" id="KW-0472">Membrane</keyword>
<dbReference type="Proteomes" id="UP000007463">
    <property type="component" value="Chromosome"/>
</dbReference>
<name>F2IAA4_FLUTR</name>
<dbReference type="OrthoDB" id="9802121at2"/>
<keyword evidence="3 6" id="KW-0812">Transmembrane</keyword>
<dbReference type="PANTHER" id="PTHR43461:SF1">
    <property type="entry name" value="TRANSMEMBRANE PROTEIN 256"/>
    <property type="match status" value="1"/>
</dbReference>
<dbReference type="EMBL" id="CP002542">
    <property type="protein sequence ID" value="AEA42039.1"/>
    <property type="molecule type" value="Genomic_DNA"/>
</dbReference>
<comment type="subcellular location">
    <subcellularLocation>
        <location evidence="1">Membrane</location>
        <topology evidence="1">Multi-pass membrane protein</topology>
    </subcellularLocation>
</comment>